<feature type="region of interest" description="Disordered" evidence="5">
    <location>
        <begin position="118"/>
        <end position="157"/>
    </location>
</feature>
<feature type="chain" id="PRO_5045730894" evidence="7">
    <location>
        <begin position="22"/>
        <end position="189"/>
    </location>
</feature>
<dbReference type="InterPro" id="IPR014756">
    <property type="entry name" value="Ig_E-set"/>
</dbReference>
<gene>
    <name evidence="9" type="ORF">ACFOUV_08215</name>
</gene>
<feature type="signal peptide" evidence="7">
    <location>
        <begin position="1"/>
        <end position="21"/>
    </location>
</feature>
<feature type="transmembrane region" description="Helical" evidence="6">
    <location>
        <begin position="166"/>
        <end position="184"/>
    </location>
</feature>
<dbReference type="PANTHER" id="PTHR34820:SF4">
    <property type="entry name" value="INNER MEMBRANE PROTEIN YEBZ"/>
    <property type="match status" value="1"/>
</dbReference>
<keyword evidence="6" id="KW-0472">Membrane</keyword>
<dbReference type="InterPro" id="IPR014755">
    <property type="entry name" value="Cu-Rt/internalin_Ig-like"/>
</dbReference>
<evidence type="ECO:0000256" key="5">
    <source>
        <dbReference type="SAM" id="MobiDB-lite"/>
    </source>
</evidence>
<name>A0ABV8GVQ4_9BACI</name>
<evidence type="ECO:0000256" key="1">
    <source>
        <dbReference type="ARBA" id="ARBA00004196"/>
    </source>
</evidence>
<dbReference type="PANTHER" id="PTHR34820">
    <property type="entry name" value="INNER MEMBRANE PROTEIN YEBZ"/>
    <property type="match status" value="1"/>
</dbReference>
<dbReference type="InterPro" id="IPR007348">
    <property type="entry name" value="CopC_dom"/>
</dbReference>
<feature type="compositionally biased region" description="Polar residues" evidence="5">
    <location>
        <begin position="132"/>
        <end position="145"/>
    </location>
</feature>
<dbReference type="EMBL" id="JBHSAO010000006">
    <property type="protein sequence ID" value="MFC4023775.1"/>
    <property type="molecule type" value="Genomic_DNA"/>
</dbReference>
<organism evidence="9 10">
    <name type="scientific">Oceanobacillus longus</name>
    <dbReference type="NCBI Taxonomy" id="930120"/>
    <lineage>
        <taxon>Bacteria</taxon>
        <taxon>Bacillati</taxon>
        <taxon>Bacillota</taxon>
        <taxon>Bacilli</taxon>
        <taxon>Bacillales</taxon>
        <taxon>Bacillaceae</taxon>
        <taxon>Oceanobacillus</taxon>
    </lineage>
</organism>
<proteinExistence type="predicted"/>
<keyword evidence="6" id="KW-1133">Transmembrane helix</keyword>
<dbReference type="Proteomes" id="UP001595772">
    <property type="component" value="Unassembled WGS sequence"/>
</dbReference>
<feature type="domain" description="CopC" evidence="8">
    <location>
        <begin position="22"/>
        <end position="114"/>
    </location>
</feature>
<evidence type="ECO:0000313" key="10">
    <source>
        <dbReference type="Proteomes" id="UP001595772"/>
    </source>
</evidence>
<comment type="caution">
    <text evidence="9">The sequence shown here is derived from an EMBL/GenBank/DDBJ whole genome shotgun (WGS) entry which is preliminary data.</text>
</comment>
<keyword evidence="6" id="KW-0812">Transmembrane</keyword>
<evidence type="ECO:0000256" key="2">
    <source>
        <dbReference type="ARBA" id="ARBA00022723"/>
    </source>
</evidence>
<keyword evidence="2" id="KW-0479">Metal-binding</keyword>
<dbReference type="RefSeq" id="WP_379496274.1">
    <property type="nucleotide sequence ID" value="NZ_JBHSAO010000006.1"/>
</dbReference>
<evidence type="ECO:0000256" key="3">
    <source>
        <dbReference type="ARBA" id="ARBA00022729"/>
    </source>
</evidence>
<comment type="subcellular location">
    <subcellularLocation>
        <location evidence="1">Cell envelope</location>
    </subcellularLocation>
</comment>
<keyword evidence="3 7" id="KW-0732">Signal</keyword>
<dbReference type="Pfam" id="PF04234">
    <property type="entry name" value="CopC"/>
    <property type="match status" value="1"/>
</dbReference>
<evidence type="ECO:0000256" key="4">
    <source>
        <dbReference type="ARBA" id="ARBA00023008"/>
    </source>
</evidence>
<evidence type="ECO:0000256" key="6">
    <source>
        <dbReference type="SAM" id="Phobius"/>
    </source>
</evidence>
<evidence type="ECO:0000256" key="7">
    <source>
        <dbReference type="SAM" id="SignalP"/>
    </source>
</evidence>
<keyword evidence="10" id="KW-1185">Reference proteome</keyword>
<dbReference type="Gene3D" id="2.60.40.1220">
    <property type="match status" value="1"/>
</dbReference>
<protein>
    <submittedName>
        <fullName evidence="9">Copper resistance protein CopC</fullName>
    </submittedName>
</protein>
<accession>A0ABV8GVQ4</accession>
<dbReference type="InterPro" id="IPR032694">
    <property type="entry name" value="CopC/D"/>
</dbReference>
<sequence>MKKMIALTFIFLFILTNQTFAHTGLESSNPENGSTVNETLTDITLSFETTIEQASTFELQNGTGETISVNDITISDNIMEGTLTEPLENDQYTVLWNIIGVDGHPIQGEFSFTVDTPVNESISEEEKEPADSENSGDATNQSDSMETIETDTESADVQATEGSNTLMIVIIVVLVVVVAAIIWLRRKNK</sequence>
<evidence type="ECO:0000259" key="8">
    <source>
        <dbReference type="Pfam" id="PF04234"/>
    </source>
</evidence>
<dbReference type="SUPFAM" id="SSF81296">
    <property type="entry name" value="E set domains"/>
    <property type="match status" value="1"/>
</dbReference>
<reference evidence="10" key="1">
    <citation type="journal article" date="2019" name="Int. J. Syst. Evol. Microbiol.">
        <title>The Global Catalogue of Microorganisms (GCM) 10K type strain sequencing project: providing services to taxonomists for standard genome sequencing and annotation.</title>
        <authorList>
            <consortium name="The Broad Institute Genomics Platform"/>
            <consortium name="The Broad Institute Genome Sequencing Center for Infectious Disease"/>
            <person name="Wu L."/>
            <person name="Ma J."/>
        </authorList>
    </citation>
    <scope>NUCLEOTIDE SEQUENCE [LARGE SCALE GENOMIC DNA]</scope>
    <source>
        <strain evidence="10">IBRC-M 10703</strain>
    </source>
</reference>
<evidence type="ECO:0000313" key="9">
    <source>
        <dbReference type="EMBL" id="MFC4023775.1"/>
    </source>
</evidence>
<keyword evidence="4" id="KW-0186">Copper</keyword>